<proteinExistence type="predicted"/>
<dbReference type="PROSITE" id="PS00211">
    <property type="entry name" value="ABC_TRANSPORTER_1"/>
    <property type="match status" value="1"/>
</dbReference>
<accession>A0A1M3KXI1</accession>
<dbReference type="InterPro" id="IPR003439">
    <property type="entry name" value="ABC_transporter-like_ATP-bd"/>
</dbReference>
<evidence type="ECO:0000313" key="7">
    <source>
        <dbReference type="EMBL" id="OJX57090.1"/>
    </source>
</evidence>
<evidence type="ECO:0000259" key="6">
    <source>
        <dbReference type="PROSITE" id="PS50893"/>
    </source>
</evidence>
<dbReference type="PANTHER" id="PTHR42794">
    <property type="entry name" value="HEMIN IMPORT ATP-BINDING PROTEIN HMUV"/>
    <property type="match status" value="1"/>
</dbReference>
<comment type="function">
    <text evidence="5">Part of the ABC transporter complex HmuTUV involved in hemin import. Responsible for energy coupling to the transport system.</text>
</comment>
<dbReference type="Proteomes" id="UP000184233">
    <property type="component" value="Unassembled WGS sequence"/>
</dbReference>
<dbReference type="PROSITE" id="PS50893">
    <property type="entry name" value="ABC_TRANSPORTER_2"/>
    <property type="match status" value="1"/>
</dbReference>
<dbReference type="CDD" id="cd03214">
    <property type="entry name" value="ABC_Iron-Siderophores_B12_Hemin"/>
    <property type="match status" value="1"/>
</dbReference>
<comment type="caution">
    <text evidence="7">The sequence shown here is derived from an EMBL/GenBank/DDBJ whole genome shotgun (WGS) entry which is preliminary data.</text>
</comment>
<keyword evidence="3" id="KW-0067">ATP-binding</keyword>
<protein>
    <recommendedName>
        <fullName evidence="6">ABC transporter domain-containing protein</fullName>
    </recommendedName>
</protein>
<dbReference type="PANTHER" id="PTHR42794:SF1">
    <property type="entry name" value="HEMIN IMPORT ATP-BINDING PROTEIN HMUV"/>
    <property type="match status" value="1"/>
</dbReference>
<dbReference type="InterPro" id="IPR003593">
    <property type="entry name" value="AAA+_ATPase"/>
</dbReference>
<keyword evidence="2" id="KW-0547">Nucleotide-binding</keyword>
<dbReference type="STRING" id="1895771.BGO89_11330"/>
<evidence type="ECO:0000256" key="1">
    <source>
        <dbReference type="ARBA" id="ARBA00022448"/>
    </source>
</evidence>
<name>A0A1M3KXI1_9BACT</name>
<reference evidence="7 8" key="1">
    <citation type="submission" date="2016-09" db="EMBL/GenBank/DDBJ databases">
        <title>Genome-resolved meta-omics ties microbial dynamics to process performance in biotechnology for thiocyanate degradation.</title>
        <authorList>
            <person name="Kantor R.S."/>
            <person name="Huddy R.J."/>
            <person name="Iyer R."/>
            <person name="Thomas B.C."/>
            <person name="Brown C.T."/>
            <person name="Anantharaman K."/>
            <person name="Tringe S."/>
            <person name="Hettich R.L."/>
            <person name="Harrison S.T."/>
            <person name="Banfield J.F."/>
        </authorList>
    </citation>
    <scope>NUCLEOTIDE SEQUENCE [LARGE SCALE GENOMIC DNA]</scope>
    <source>
        <strain evidence="7">59-99</strain>
    </source>
</reference>
<dbReference type="AlphaFoldDB" id="A0A1M3KXI1"/>
<sequence length="257" mass="28031">MITASSIAVRRKDTAILDGVSLTAEPGTITMIIGPNGAGKSTFLGVLAGDVRPSSGMVEMGGRDIRQYHPRELAALRAVVPQHTATNVPLPVIDVVQGMAQSRSWWRGNGDYGAMDILEQVELRHKACDMFSTLSGGERQLVMIARALHQLRQGKSSKSVLLLDEPTSALDLRHQRIVYRLMREAADLHSMSVICVSHDVLASAERADRLLVLDRGTCAFVGRPVDLVGTDLLTDRFGVPIEVQRYNELQVRLALVG</sequence>
<dbReference type="GO" id="GO:0016887">
    <property type="term" value="F:ATP hydrolysis activity"/>
    <property type="evidence" value="ECO:0007669"/>
    <property type="project" value="InterPro"/>
</dbReference>
<feature type="domain" description="ABC transporter" evidence="6">
    <location>
        <begin position="2"/>
        <end position="240"/>
    </location>
</feature>
<keyword evidence="1" id="KW-0813">Transport</keyword>
<dbReference type="InterPro" id="IPR017871">
    <property type="entry name" value="ABC_transporter-like_CS"/>
</dbReference>
<keyword evidence="4" id="KW-1278">Translocase</keyword>
<gene>
    <name evidence="7" type="ORF">BGO89_11330</name>
</gene>
<dbReference type="InterPro" id="IPR027417">
    <property type="entry name" value="P-loop_NTPase"/>
</dbReference>
<dbReference type="SMART" id="SM00382">
    <property type="entry name" value="AAA"/>
    <property type="match status" value="1"/>
</dbReference>
<dbReference type="GO" id="GO:0005524">
    <property type="term" value="F:ATP binding"/>
    <property type="evidence" value="ECO:0007669"/>
    <property type="project" value="UniProtKB-KW"/>
</dbReference>
<evidence type="ECO:0000256" key="4">
    <source>
        <dbReference type="ARBA" id="ARBA00022967"/>
    </source>
</evidence>
<dbReference type="Pfam" id="PF00005">
    <property type="entry name" value="ABC_tran"/>
    <property type="match status" value="1"/>
</dbReference>
<dbReference type="EMBL" id="MKVH01000024">
    <property type="protein sequence ID" value="OJX57090.1"/>
    <property type="molecule type" value="Genomic_DNA"/>
</dbReference>
<dbReference type="Gene3D" id="3.40.50.300">
    <property type="entry name" value="P-loop containing nucleotide triphosphate hydrolases"/>
    <property type="match status" value="1"/>
</dbReference>
<evidence type="ECO:0000313" key="8">
    <source>
        <dbReference type="Proteomes" id="UP000184233"/>
    </source>
</evidence>
<evidence type="ECO:0000256" key="5">
    <source>
        <dbReference type="ARBA" id="ARBA00037066"/>
    </source>
</evidence>
<organism evidence="7 8">
    <name type="scientific">Candidatus Kapaibacterium thiocyanatum</name>
    <dbReference type="NCBI Taxonomy" id="1895771"/>
    <lineage>
        <taxon>Bacteria</taxon>
        <taxon>Pseudomonadati</taxon>
        <taxon>Candidatus Kapaibacteriota</taxon>
        <taxon>Candidatus Kapaibacteriia</taxon>
        <taxon>Candidatus Kapaibacteriales</taxon>
        <taxon>Candidatus Kapaibacteriaceae</taxon>
        <taxon>Candidatus Kapaibacterium</taxon>
    </lineage>
</organism>
<dbReference type="SUPFAM" id="SSF52540">
    <property type="entry name" value="P-loop containing nucleoside triphosphate hydrolases"/>
    <property type="match status" value="1"/>
</dbReference>
<evidence type="ECO:0000256" key="3">
    <source>
        <dbReference type="ARBA" id="ARBA00022840"/>
    </source>
</evidence>
<evidence type="ECO:0000256" key="2">
    <source>
        <dbReference type="ARBA" id="ARBA00022741"/>
    </source>
</evidence>